<dbReference type="InterPro" id="IPR048020">
    <property type="entry name" value="Transpos_IS3"/>
</dbReference>
<sequence>MLSEEIQKIFEEHKGRYGSLRITRVLKKKGIQVNRKRVGKLMRQMKLYAKGSRYRYKRYNKKAPSIVRPNLLNQVFQTDQRNKIWVGDITYTPTQKGTLYLAVFVDMYSRKVIGWSMSTRMKDALVIDAFLQGYKKEHPKKGGIIHTDQGSQYTSSNFQTILQKYGAVSSVSRKRDPYDNA</sequence>
<dbReference type="Pfam" id="PF00665">
    <property type="entry name" value="rve"/>
    <property type="match status" value="1"/>
</dbReference>
<dbReference type="Pfam" id="PF13276">
    <property type="entry name" value="HTH_21"/>
    <property type="match status" value="1"/>
</dbReference>
<dbReference type="InterPro" id="IPR036397">
    <property type="entry name" value="RNaseH_sf"/>
</dbReference>
<name>A0A9W5V5N1_BACCE</name>
<dbReference type="Proteomes" id="UP000014023">
    <property type="component" value="Unassembled WGS sequence"/>
</dbReference>
<feature type="domain" description="Integrase catalytic" evidence="2">
    <location>
        <begin position="65"/>
        <end position="181"/>
    </location>
</feature>
<gene>
    <name evidence="3" type="ORF">IKE_06210</name>
</gene>
<dbReference type="AlphaFoldDB" id="A0A9W5V5N1"/>
<dbReference type="EMBL" id="AHFL01000078">
    <property type="protein sequence ID" value="EOO59183.1"/>
    <property type="molecule type" value="Genomic_DNA"/>
</dbReference>
<evidence type="ECO:0000256" key="1">
    <source>
        <dbReference type="ARBA" id="ARBA00002286"/>
    </source>
</evidence>
<dbReference type="SUPFAM" id="SSF53098">
    <property type="entry name" value="Ribonuclease H-like"/>
    <property type="match status" value="1"/>
</dbReference>
<evidence type="ECO:0000313" key="3">
    <source>
        <dbReference type="EMBL" id="EOO59183.1"/>
    </source>
</evidence>
<comment type="caution">
    <text evidence="3">The sequence shown here is derived from an EMBL/GenBank/DDBJ whole genome shotgun (WGS) entry which is preliminary data.</text>
</comment>
<dbReference type="PANTHER" id="PTHR46889:SF7">
    <property type="entry name" value="TRANSPOSASE FOR INSERTION SEQUENCE ELEMENT IS904"/>
    <property type="match status" value="1"/>
</dbReference>
<dbReference type="InterPro" id="IPR050900">
    <property type="entry name" value="Transposase_IS3/IS150/IS904"/>
</dbReference>
<protein>
    <recommendedName>
        <fullName evidence="2">Integrase catalytic domain-containing protein</fullName>
    </recommendedName>
</protein>
<reference evidence="3 4" key="1">
    <citation type="submission" date="2012-12" db="EMBL/GenBank/DDBJ databases">
        <title>The Genome Sequence of Bacillus cereus VD196.</title>
        <authorList>
            <consortium name="The Broad Institute Genome Sequencing Platform"/>
            <consortium name="The Broad Institute Genome Sequencing Center for Infectious Disease"/>
            <person name="Feldgarden M."/>
            <person name="Van der Auwera G.A."/>
            <person name="Mahillon J."/>
            <person name="Duprez V."/>
            <person name="Timmery S."/>
            <person name="Mattelet C."/>
            <person name="Dierick K."/>
            <person name="Sun M."/>
            <person name="Yu Z."/>
            <person name="Zhu L."/>
            <person name="Hu X."/>
            <person name="Shank E.B."/>
            <person name="Swiecicka I."/>
            <person name="Hansen B.M."/>
            <person name="Andrup L."/>
            <person name="Walker B."/>
            <person name="Young S.K."/>
            <person name="Zeng Q."/>
            <person name="Gargeya S."/>
            <person name="Fitzgerald M."/>
            <person name="Haas B."/>
            <person name="Abouelleil A."/>
            <person name="Alvarado L."/>
            <person name="Arachchi H.M."/>
            <person name="Berlin A.M."/>
            <person name="Chapman S.B."/>
            <person name="Dewar J."/>
            <person name="Goldberg J."/>
            <person name="Griggs A."/>
            <person name="Gujja S."/>
            <person name="Hansen M."/>
            <person name="Howarth C."/>
            <person name="Imamovic A."/>
            <person name="Larimer J."/>
            <person name="McCowan C."/>
            <person name="Murphy C."/>
            <person name="Neiman D."/>
            <person name="Pearson M."/>
            <person name="Priest M."/>
            <person name="Roberts A."/>
            <person name="Saif S."/>
            <person name="Shea T."/>
            <person name="Sisk P."/>
            <person name="Sykes S."/>
            <person name="Wortman J."/>
            <person name="Nusbaum C."/>
            <person name="Birren B."/>
        </authorList>
    </citation>
    <scope>NUCLEOTIDE SEQUENCE [LARGE SCALE GENOMIC DNA]</scope>
    <source>
        <strain evidence="3 4">VD196</strain>
    </source>
</reference>
<accession>A0A9W5V5N1</accession>
<dbReference type="GO" id="GO:0015074">
    <property type="term" value="P:DNA integration"/>
    <property type="evidence" value="ECO:0007669"/>
    <property type="project" value="InterPro"/>
</dbReference>
<dbReference type="PANTHER" id="PTHR46889">
    <property type="entry name" value="TRANSPOSASE INSF FOR INSERTION SEQUENCE IS3B-RELATED"/>
    <property type="match status" value="1"/>
</dbReference>
<dbReference type="Gene3D" id="3.30.420.10">
    <property type="entry name" value="Ribonuclease H-like superfamily/Ribonuclease H"/>
    <property type="match status" value="1"/>
</dbReference>
<evidence type="ECO:0000259" key="2">
    <source>
        <dbReference type="PROSITE" id="PS50994"/>
    </source>
</evidence>
<dbReference type="InterPro" id="IPR012337">
    <property type="entry name" value="RNaseH-like_sf"/>
</dbReference>
<dbReference type="GO" id="GO:0003676">
    <property type="term" value="F:nucleic acid binding"/>
    <property type="evidence" value="ECO:0007669"/>
    <property type="project" value="InterPro"/>
</dbReference>
<dbReference type="NCBIfam" id="NF033516">
    <property type="entry name" value="transpos_IS3"/>
    <property type="match status" value="1"/>
</dbReference>
<organism evidence="3 4">
    <name type="scientific">Bacillus cereus VD196</name>
    <dbReference type="NCBI Taxonomy" id="1053243"/>
    <lineage>
        <taxon>Bacteria</taxon>
        <taxon>Bacillati</taxon>
        <taxon>Bacillota</taxon>
        <taxon>Bacilli</taxon>
        <taxon>Bacillales</taxon>
        <taxon>Bacillaceae</taxon>
        <taxon>Bacillus</taxon>
        <taxon>Bacillus cereus group</taxon>
    </lineage>
</organism>
<dbReference type="PROSITE" id="PS50994">
    <property type="entry name" value="INTEGRASE"/>
    <property type="match status" value="1"/>
</dbReference>
<evidence type="ECO:0000313" key="4">
    <source>
        <dbReference type="Proteomes" id="UP000014023"/>
    </source>
</evidence>
<dbReference type="InterPro" id="IPR025948">
    <property type="entry name" value="HTH-like_dom"/>
</dbReference>
<dbReference type="InterPro" id="IPR001584">
    <property type="entry name" value="Integrase_cat-core"/>
</dbReference>
<comment type="function">
    <text evidence="1">Involved in the transposition of the insertion sequence.</text>
</comment>
<proteinExistence type="predicted"/>